<accession>A0A1T5E0J9</accession>
<evidence type="ECO:0000313" key="2">
    <source>
        <dbReference type="Proteomes" id="UP000190541"/>
    </source>
</evidence>
<evidence type="ECO:0000313" key="1">
    <source>
        <dbReference type="EMBL" id="SKB77511.1"/>
    </source>
</evidence>
<dbReference type="AlphaFoldDB" id="A0A1T5E0J9"/>
<dbReference type="Proteomes" id="UP000190541">
    <property type="component" value="Unassembled WGS sequence"/>
</dbReference>
<dbReference type="EMBL" id="FUYS01000008">
    <property type="protein sequence ID" value="SKB77511.1"/>
    <property type="molecule type" value="Genomic_DNA"/>
</dbReference>
<gene>
    <name evidence="1" type="ORF">SAMN05660226_03070</name>
</gene>
<dbReference type="STRING" id="623280.SAMN05660226_03070"/>
<sequence length="135" mass="14976">MRLAIIKLMAFILFPFLSCDKNMELFPWQCDCDIDVIRLSKPSSVTYRVFAQEGATVSSITYRTSSGLMTAQNPELPFSTMIHLDKDQPMALTAKGNPKEGSIVLTYEVQEHGEAPGLLSSSVSKVWILKDGVCE</sequence>
<organism evidence="1 2">
    <name type="scientific">Parapedobacter luteus</name>
    <dbReference type="NCBI Taxonomy" id="623280"/>
    <lineage>
        <taxon>Bacteria</taxon>
        <taxon>Pseudomonadati</taxon>
        <taxon>Bacteroidota</taxon>
        <taxon>Sphingobacteriia</taxon>
        <taxon>Sphingobacteriales</taxon>
        <taxon>Sphingobacteriaceae</taxon>
        <taxon>Parapedobacter</taxon>
    </lineage>
</organism>
<proteinExistence type="predicted"/>
<name>A0A1T5E0J9_9SPHI</name>
<keyword evidence="2" id="KW-1185">Reference proteome</keyword>
<protein>
    <submittedName>
        <fullName evidence="1">Uncharacterized protein</fullName>
    </submittedName>
</protein>
<reference evidence="1 2" key="1">
    <citation type="submission" date="2017-02" db="EMBL/GenBank/DDBJ databases">
        <authorList>
            <person name="Peterson S.W."/>
        </authorList>
    </citation>
    <scope>NUCLEOTIDE SEQUENCE [LARGE SCALE GENOMIC DNA]</scope>
    <source>
        <strain evidence="1 2">DSM 22899</strain>
    </source>
</reference>